<dbReference type="EMBL" id="BARW01010405">
    <property type="protein sequence ID" value="GAI75868.1"/>
    <property type="molecule type" value="Genomic_DNA"/>
</dbReference>
<proteinExistence type="predicted"/>
<reference evidence="2" key="1">
    <citation type="journal article" date="2014" name="Front. Microbiol.">
        <title>High frequency of phylogenetically diverse reductive dehalogenase-homologous genes in deep subseafloor sedimentary metagenomes.</title>
        <authorList>
            <person name="Kawai M."/>
            <person name="Futagami T."/>
            <person name="Toyoda A."/>
            <person name="Takaki Y."/>
            <person name="Nishi S."/>
            <person name="Hori S."/>
            <person name="Arai W."/>
            <person name="Tsubouchi T."/>
            <person name="Morono Y."/>
            <person name="Uchiyama I."/>
            <person name="Ito T."/>
            <person name="Fujiyama A."/>
            <person name="Inagaki F."/>
            <person name="Takami H."/>
        </authorList>
    </citation>
    <scope>NUCLEOTIDE SEQUENCE</scope>
    <source>
        <strain evidence="2">Expedition CK06-06</strain>
    </source>
</reference>
<sequence length="278" mass="30272">VRVNVSAPPVVGWGEPLDSITIGVASAAPPAVGWQPLGTPVTVGVAAGPFPLWWELIHEQIYHWGYIYRGDAEVQTFTFVFPPEQIPGMDWLAKKLVEAFASTLKDHDSKLLELKLWRDTRPVMWTDYRCEVTASASPVPWLAILAIAGIIVGIIFLLREFRKTFFEPHGLPEEVKAGYSRETLILDVCETEPKQTPESVAEMSDDELRKLLNLKLGKLREGWPWYVWLGIAGLGIAGSFVAVTGVPRGCQPTAGGAAEATPIVMLSSGSPQPTTGGA</sequence>
<protein>
    <submittedName>
        <fullName evidence="2">Uncharacterized protein</fullName>
    </submittedName>
</protein>
<feature type="transmembrane region" description="Helical" evidence="1">
    <location>
        <begin position="139"/>
        <end position="158"/>
    </location>
</feature>
<dbReference type="AlphaFoldDB" id="X1R5Q0"/>
<gene>
    <name evidence="2" type="ORF">S12H4_20502</name>
</gene>
<feature type="non-terminal residue" evidence="2">
    <location>
        <position position="278"/>
    </location>
</feature>
<comment type="caution">
    <text evidence="2">The sequence shown here is derived from an EMBL/GenBank/DDBJ whole genome shotgun (WGS) entry which is preliminary data.</text>
</comment>
<keyword evidence="1" id="KW-1133">Transmembrane helix</keyword>
<name>X1R5Q0_9ZZZZ</name>
<evidence type="ECO:0000313" key="2">
    <source>
        <dbReference type="EMBL" id="GAI75868.1"/>
    </source>
</evidence>
<accession>X1R5Q0</accession>
<keyword evidence="1" id="KW-0472">Membrane</keyword>
<evidence type="ECO:0000256" key="1">
    <source>
        <dbReference type="SAM" id="Phobius"/>
    </source>
</evidence>
<keyword evidence="1" id="KW-0812">Transmembrane</keyword>
<feature type="transmembrane region" description="Helical" evidence="1">
    <location>
        <begin position="225"/>
        <end position="243"/>
    </location>
</feature>
<feature type="non-terminal residue" evidence="2">
    <location>
        <position position="1"/>
    </location>
</feature>
<organism evidence="2">
    <name type="scientific">marine sediment metagenome</name>
    <dbReference type="NCBI Taxonomy" id="412755"/>
    <lineage>
        <taxon>unclassified sequences</taxon>
        <taxon>metagenomes</taxon>
        <taxon>ecological metagenomes</taxon>
    </lineage>
</organism>